<protein>
    <recommendedName>
        <fullName evidence="2">Reverse transcriptase domain-containing protein</fullName>
    </recommendedName>
</protein>
<dbReference type="InterPro" id="IPR043128">
    <property type="entry name" value="Rev_trsase/Diguanyl_cyclase"/>
</dbReference>
<dbReference type="InterPro" id="IPR043502">
    <property type="entry name" value="DNA/RNA_pol_sf"/>
</dbReference>
<dbReference type="Gene3D" id="3.30.70.270">
    <property type="match status" value="1"/>
</dbReference>
<comment type="caution">
    <text evidence="3">The sequence shown here is derived from an EMBL/GenBank/DDBJ whole genome shotgun (WGS) entry which is preliminary data.</text>
</comment>
<dbReference type="Gene3D" id="3.10.10.10">
    <property type="entry name" value="HIV Type 1 Reverse Transcriptase, subunit A, domain 1"/>
    <property type="match status" value="1"/>
</dbReference>
<dbReference type="InterPro" id="IPR000477">
    <property type="entry name" value="RT_dom"/>
</dbReference>
<evidence type="ECO:0000259" key="2">
    <source>
        <dbReference type="PROSITE" id="PS50878"/>
    </source>
</evidence>
<feature type="domain" description="Reverse transcriptase" evidence="2">
    <location>
        <begin position="317"/>
        <end position="499"/>
    </location>
</feature>
<evidence type="ECO:0000256" key="1">
    <source>
        <dbReference type="SAM" id="MobiDB-lite"/>
    </source>
</evidence>
<dbReference type="Proteomes" id="UP000434957">
    <property type="component" value="Unassembled WGS sequence"/>
</dbReference>
<dbReference type="Pfam" id="PF13650">
    <property type="entry name" value="Asp_protease_2"/>
    <property type="match status" value="1"/>
</dbReference>
<dbReference type="PROSITE" id="PS50878">
    <property type="entry name" value="RT_POL"/>
    <property type="match status" value="1"/>
</dbReference>
<sequence length="595" mass="64953">MLRRGVPEATTSWSHQASADPPPAPGRASRPSRPPRQAGCLVYKGPHWLKDCPATTEAQKADARERFREAKERRSNTIRSKAARYDSPAGSVRINGLVEAPYIPDTGADKSIIPQGIVDSLLAVLPTLTHTPLSTRVDVEMADGRRLVCEHEVLLNLELVTSAGPVSIRSVPGLILAGEGEEFLLGRDALKELGIGIDHQLAQQAGQPLLGADEDEFPVGDGLPNEQDAHDPRQAIDRLVAQVVSEGLPANHVETVRSVLTTYPDIWSEAIGPDPPAHVEPLRVTLQDLAVPYRSPPRKYAPLQADFVREYVRTLVANGFVVKNNASRWASAAVPVRKPGSRDKFRMTIDYRPVTRVTIPIAGSMLTNATTTDAFAGKKVFGSFDFTQGFWQLPLHEASREILFSFITEDGVFTPNRVPQEATDSALHFQGEMQRLLAPLIPHSALVWVDDVILFAPTVSEFVEVLGDFFSLVAAAKLKLNVLKCSLFKMEVLWCGRLISGAGIRHDPDRVGALSTLPLPATIADLRYFVCATNWLQDSLSDYARMIAPLQEKLAAEKKRVGGRVERRYGVGGARTSCLRGDVLACPRLGPHGVA</sequence>
<accession>A0A6A4FLM4</accession>
<evidence type="ECO:0000313" key="3">
    <source>
        <dbReference type="EMBL" id="KAE9344744.1"/>
    </source>
</evidence>
<dbReference type="Pfam" id="PF00078">
    <property type="entry name" value="RVT_1"/>
    <property type="match status" value="1"/>
</dbReference>
<gene>
    <name evidence="3" type="ORF">PR003_g8308</name>
</gene>
<dbReference type="InterPro" id="IPR021109">
    <property type="entry name" value="Peptidase_aspartic_dom_sf"/>
</dbReference>
<dbReference type="PANTHER" id="PTHR33064">
    <property type="entry name" value="POL PROTEIN"/>
    <property type="match status" value="1"/>
</dbReference>
<dbReference type="CDD" id="cd01647">
    <property type="entry name" value="RT_LTR"/>
    <property type="match status" value="1"/>
</dbReference>
<dbReference type="AlphaFoldDB" id="A0A6A4FLM4"/>
<dbReference type="EMBL" id="QXFT01000410">
    <property type="protein sequence ID" value="KAE9344744.1"/>
    <property type="molecule type" value="Genomic_DNA"/>
</dbReference>
<evidence type="ECO:0000313" key="4">
    <source>
        <dbReference type="Proteomes" id="UP000434957"/>
    </source>
</evidence>
<proteinExistence type="predicted"/>
<name>A0A6A4FLM4_9STRA</name>
<dbReference type="InterPro" id="IPR051320">
    <property type="entry name" value="Viral_Replic_Matur_Polypro"/>
</dbReference>
<dbReference type="Gene3D" id="2.40.70.10">
    <property type="entry name" value="Acid Proteases"/>
    <property type="match status" value="1"/>
</dbReference>
<organism evidence="3 4">
    <name type="scientific">Phytophthora rubi</name>
    <dbReference type="NCBI Taxonomy" id="129364"/>
    <lineage>
        <taxon>Eukaryota</taxon>
        <taxon>Sar</taxon>
        <taxon>Stramenopiles</taxon>
        <taxon>Oomycota</taxon>
        <taxon>Peronosporomycetes</taxon>
        <taxon>Peronosporales</taxon>
        <taxon>Peronosporaceae</taxon>
        <taxon>Phytophthora</taxon>
    </lineage>
</organism>
<keyword evidence="4" id="KW-1185">Reference proteome</keyword>
<dbReference type="SUPFAM" id="SSF56672">
    <property type="entry name" value="DNA/RNA polymerases"/>
    <property type="match status" value="1"/>
</dbReference>
<reference evidence="3 4" key="1">
    <citation type="submission" date="2018-08" db="EMBL/GenBank/DDBJ databases">
        <title>Genomic investigation of the strawberry pathogen Phytophthora fragariae indicates pathogenicity is determined by transcriptional variation in three key races.</title>
        <authorList>
            <person name="Adams T.M."/>
            <person name="Armitage A.D."/>
            <person name="Sobczyk M.K."/>
            <person name="Bates H.J."/>
            <person name="Dunwell J.M."/>
            <person name="Nellist C.F."/>
            <person name="Harrison R.J."/>
        </authorList>
    </citation>
    <scope>NUCLEOTIDE SEQUENCE [LARGE SCALE GENOMIC DNA]</scope>
    <source>
        <strain evidence="3 4">SCRP333</strain>
    </source>
</reference>
<dbReference type="PANTHER" id="PTHR33064:SF37">
    <property type="entry name" value="RIBONUCLEASE H"/>
    <property type="match status" value="1"/>
</dbReference>
<feature type="region of interest" description="Disordered" evidence="1">
    <location>
        <begin position="1"/>
        <end position="39"/>
    </location>
</feature>